<evidence type="ECO:0000256" key="2">
    <source>
        <dbReference type="SAM" id="Phobius"/>
    </source>
</evidence>
<dbReference type="InterPro" id="IPR013106">
    <property type="entry name" value="Ig_V-set"/>
</dbReference>
<evidence type="ECO:0000256" key="1">
    <source>
        <dbReference type="SAM" id="MobiDB-lite"/>
    </source>
</evidence>
<dbReference type="KEGG" id="sasa:106584396"/>
<dbReference type="Pfam" id="PF07686">
    <property type="entry name" value="V-set"/>
    <property type="match status" value="1"/>
</dbReference>
<dbReference type="GeneID" id="106584396"/>
<evidence type="ECO:0000259" key="4">
    <source>
        <dbReference type="PROSITE" id="PS50835"/>
    </source>
</evidence>
<evidence type="ECO:0000313" key="5">
    <source>
        <dbReference type="Proteomes" id="UP001652741"/>
    </source>
</evidence>
<feature type="chain" id="PRO_5045233007" evidence="3">
    <location>
        <begin position="26"/>
        <end position="405"/>
    </location>
</feature>
<protein>
    <submittedName>
        <fullName evidence="6">Uncharacterized protein isoform X1</fullName>
    </submittedName>
</protein>
<dbReference type="Proteomes" id="UP001652741">
    <property type="component" value="Chromosome ssa23"/>
</dbReference>
<keyword evidence="2" id="KW-0812">Transmembrane</keyword>
<keyword evidence="2" id="KW-0472">Membrane</keyword>
<dbReference type="Gene3D" id="2.60.40.10">
    <property type="entry name" value="Immunoglobulins"/>
    <property type="match status" value="1"/>
</dbReference>
<dbReference type="InterPro" id="IPR007110">
    <property type="entry name" value="Ig-like_dom"/>
</dbReference>
<dbReference type="InterPro" id="IPR003599">
    <property type="entry name" value="Ig_sub"/>
</dbReference>
<dbReference type="SMART" id="SM00409">
    <property type="entry name" value="IG"/>
    <property type="match status" value="1"/>
</dbReference>
<organism evidence="5 6">
    <name type="scientific">Salmo salar</name>
    <name type="common">Atlantic salmon</name>
    <dbReference type="NCBI Taxonomy" id="8030"/>
    <lineage>
        <taxon>Eukaryota</taxon>
        <taxon>Metazoa</taxon>
        <taxon>Chordata</taxon>
        <taxon>Craniata</taxon>
        <taxon>Vertebrata</taxon>
        <taxon>Euteleostomi</taxon>
        <taxon>Actinopterygii</taxon>
        <taxon>Neopterygii</taxon>
        <taxon>Teleostei</taxon>
        <taxon>Protacanthopterygii</taxon>
        <taxon>Salmoniformes</taxon>
        <taxon>Salmonidae</taxon>
        <taxon>Salmoninae</taxon>
        <taxon>Salmo</taxon>
    </lineage>
</organism>
<feature type="signal peptide" evidence="3">
    <location>
        <begin position="1"/>
        <end position="25"/>
    </location>
</feature>
<dbReference type="PROSITE" id="PS50835">
    <property type="entry name" value="IG_LIKE"/>
    <property type="match status" value="1"/>
</dbReference>
<keyword evidence="2" id="KW-1133">Transmembrane helix</keyword>
<dbReference type="InterPro" id="IPR036179">
    <property type="entry name" value="Ig-like_dom_sf"/>
</dbReference>
<dbReference type="InterPro" id="IPR013783">
    <property type="entry name" value="Ig-like_fold"/>
</dbReference>
<gene>
    <name evidence="6" type="primary">LOC106584396</name>
</gene>
<feature type="domain" description="Ig-like" evidence="4">
    <location>
        <begin position="31"/>
        <end position="143"/>
    </location>
</feature>
<proteinExistence type="predicted"/>
<evidence type="ECO:0000313" key="6">
    <source>
        <dbReference type="RefSeq" id="XP_014025138.2"/>
    </source>
</evidence>
<feature type="region of interest" description="Disordered" evidence="1">
    <location>
        <begin position="211"/>
        <end position="405"/>
    </location>
</feature>
<sequence>MDIWNKVINLLFLIALMATVTSALSAVITDPPQRTVEAPLGSSLTLNCSFEPQTSAWVRWYFNINQSCSDSRSSQLSSHKISVNTTVEQNDGGHFLQESGRAWSRLTVRDVWYNDSGWYFCWVQADIPYLRNSNSNGTQVIITGKTTESTPPLMTVTRSPHSNGGLLLGRKLWVAVGAASAIPVPLLVVILILLQRRRSIIQRENPIYTNMPAIKQPSPRPGLQMDKQKISPTLKYPRTPTPARTHDNKHIRIPIPRRGNDNKPLTETPNPRRANDNKPLTETPNPRRANDNKPLTKTPNPRRANDNKHLKISTPPRAHDNKPLTKISTPPRAHDNKPLTKISTPPRALNNKTLTETPYPPRAHDNKPLTKTPNLPRAHDGKHLPTPARAYDLRTPTPSRAHDSK</sequence>
<dbReference type="RefSeq" id="XP_014025138.2">
    <property type="nucleotide sequence ID" value="XM_014169663.2"/>
</dbReference>
<dbReference type="SUPFAM" id="SSF48726">
    <property type="entry name" value="Immunoglobulin"/>
    <property type="match status" value="1"/>
</dbReference>
<dbReference type="AlphaFoldDB" id="A0A1S3PBW2"/>
<keyword evidence="5" id="KW-1185">Reference proteome</keyword>
<evidence type="ECO:0000256" key="3">
    <source>
        <dbReference type="SAM" id="SignalP"/>
    </source>
</evidence>
<keyword evidence="3" id="KW-0732">Signal</keyword>
<reference evidence="6" key="1">
    <citation type="submission" date="2025-08" db="UniProtKB">
        <authorList>
            <consortium name="RefSeq"/>
        </authorList>
    </citation>
    <scope>IDENTIFICATION</scope>
</reference>
<feature type="transmembrane region" description="Helical" evidence="2">
    <location>
        <begin position="172"/>
        <end position="194"/>
    </location>
</feature>
<accession>A0A1S3PBW2</accession>
<name>A0A1S3PBW2_SALSA</name>